<keyword evidence="1 6" id="KW-0597">Phosphoprotein</keyword>
<evidence type="ECO:0000256" key="6">
    <source>
        <dbReference type="HAMAP-Rule" id="MF_00347"/>
    </source>
</evidence>
<evidence type="ECO:0000256" key="2">
    <source>
        <dbReference type="ARBA" id="ARBA00022679"/>
    </source>
</evidence>
<dbReference type="CDD" id="cd09167">
    <property type="entry name" value="PLDc_EcPPK1_C2_like"/>
    <property type="match status" value="1"/>
</dbReference>
<organism evidence="12 13">
    <name type="scientific">Parapedobacter composti</name>
    <dbReference type="NCBI Taxonomy" id="623281"/>
    <lineage>
        <taxon>Bacteria</taxon>
        <taxon>Pseudomonadati</taxon>
        <taxon>Bacteroidota</taxon>
        <taxon>Sphingobacteriia</taxon>
        <taxon>Sphingobacteriales</taxon>
        <taxon>Sphingobacteriaceae</taxon>
        <taxon>Parapedobacter</taxon>
    </lineage>
</organism>
<evidence type="ECO:0000259" key="10">
    <source>
        <dbReference type="Pfam" id="PF13090"/>
    </source>
</evidence>
<dbReference type="InterPro" id="IPR025198">
    <property type="entry name" value="PPK_N_dom"/>
</dbReference>
<gene>
    <name evidence="6" type="primary">ppk</name>
    <name evidence="12" type="ORF">SAMN05421747_13021</name>
</gene>
<dbReference type="InterPro" id="IPR036832">
    <property type="entry name" value="PPK_N_dom_sf"/>
</dbReference>
<evidence type="ECO:0000313" key="13">
    <source>
        <dbReference type="Proteomes" id="UP000199577"/>
    </source>
</evidence>
<sequence length="687" mass="80573">MLAQKHKYPLINREISWLFFNERVLQEAADKTVPLIERLRFLAIFSSNLDEFYRVRVATLSRLGDINSKTKTILGFNPRKILNEIKNIVVRLEKRFDYLYEQEIIKELEAQKIFIINEQQLNVARGNYVREYFRQRVLPTLVPIMLEGEDAAKQLLELKDRHIYFLVKLTFRKRVRYALVEIPSPVISRFLILPENRGLKFIILLDDIIRYCLDDLFFIFEYDTIEAYSIQLTRDAELDIDANVSEKFVDALVRSLQRRDKGRPMRLLYDNDIPLDALNYLVSCMQLDSEALIPGGRYHNFKDFINFPNVGGPSLEYPPMPQLRVNNLELGRSIFSQMTQRDYLVSLPYQSFDYIVHFLREAAMDPKVKEINICLYRLAENSSVINALINAAKNGKKVNCLLELKARFDEEANIYWRNRLVEGGVNVNIGMVQYKVHAKICLIARREKKRMVYYANLATGNFNEKTARIYCDHSLFTVNPLITNDLRRLFRGLEKQVFYRGYKNIITSPLETRQRLYELIAKEIEVARSGKKGYMILKMNSLSDEEMIAKLYEANNAGVNIQLIVRGMCCLVPGQPGFSERITVRSIVDRYLEHARVWIFGNGGEELIYLSSADLMTRNIDRRVEVAFPVFDARIRKEIRDIINIQLRDNTKAREINHLNNNRYIGVKNKIRHRAQQDIYNYLKYKS</sequence>
<dbReference type="Gene3D" id="3.30.1840.10">
    <property type="entry name" value="Polyphosphate kinase middle domain"/>
    <property type="match status" value="1"/>
</dbReference>
<dbReference type="AlphaFoldDB" id="A0A1I1MFX0"/>
<keyword evidence="6" id="KW-0460">Magnesium</keyword>
<comment type="similarity">
    <text evidence="6 7">Belongs to the polyphosphate kinase 1 (PPK1) family.</text>
</comment>
<dbReference type="GO" id="GO:0006799">
    <property type="term" value="P:polyphosphate biosynthetic process"/>
    <property type="evidence" value="ECO:0007669"/>
    <property type="project" value="UniProtKB-UniRule"/>
</dbReference>
<dbReference type="GO" id="GO:0009358">
    <property type="term" value="C:polyphosphate kinase complex"/>
    <property type="evidence" value="ECO:0007669"/>
    <property type="project" value="InterPro"/>
</dbReference>
<dbReference type="Proteomes" id="UP000199577">
    <property type="component" value="Unassembled WGS sequence"/>
</dbReference>
<keyword evidence="4 6" id="KW-0418">Kinase</keyword>
<dbReference type="PANTHER" id="PTHR30218:SF0">
    <property type="entry name" value="POLYPHOSPHATE KINASE"/>
    <property type="match status" value="1"/>
</dbReference>
<dbReference type="RefSeq" id="WP_090975142.1">
    <property type="nucleotide sequence ID" value="NZ_FOLL01000030.1"/>
</dbReference>
<dbReference type="NCBIfam" id="TIGR03705">
    <property type="entry name" value="poly_P_kin"/>
    <property type="match status" value="1"/>
</dbReference>
<dbReference type="InterPro" id="IPR036830">
    <property type="entry name" value="PP_kinase_middle_dom_sf"/>
</dbReference>
<dbReference type="Pfam" id="PF13090">
    <property type="entry name" value="PP_kinase_C"/>
    <property type="match status" value="1"/>
</dbReference>
<dbReference type="Pfam" id="PF13089">
    <property type="entry name" value="PP_kinase_N"/>
    <property type="match status" value="1"/>
</dbReference>
<dbReference type="HAMAP" id="MF_00347">
    <property type="entry name" value="Polyphosphate_kinase"/>
    <property type="match status" value="1"/>
</dbReference>
<evidence type="ECO:0000259" key="11">
    <source>
        <dbReference type="Pfam" id="PF17941"/>
    </source>
</evidence>
<proteinExistence type="inferred from homology"/>
<dbReference type="NCBIfam" id="NF003917">
    <property type="entry name" value="PRK05443.1-1"/>
    <property type="match status" value="1"/>
</dbReference>
<feature type="domain" description="Polyphosphate kinase middle" evidence="8">
    <location>
        <begin position="127"/>
        <end position="307"/>
    </location>
</feature>
<evidence type="ECO:0000259" key="9">
    <source>
        <dbReference type="Pfam" id="PF13089"/>
    </source>
</evidence>
<evidence type="ECO:0000313" key="12">
    <source>
        <dbReference type="EMBL" id="SFC81543.1"/>
    </source>
</evidence>
<dbReference type="CDD" id="cd09164">
    <property type="entry name" value="PLDc_EcPPK1_C1_like"/>
    <property type="match status" value="1"/>
</dbReference>
<dbReference type="SUPFAM" id="SSF140356">
    <property type="entry name" value="PPK N-terminal domain-like"/>
    <property type="match status" value="1"/>
</dbReference>
<dbReference type="PIRSF" id="PIRSF015589">
    <property type="entry name" value="PP_kinase"/>
    <property type="match status" value="1"/>
</dbReference>
<evidence type="ECO:0000259" key="8">
    <source>
        <dbReference type="Pfam" id="PF02503"/>
    </source>
</evidence>
<evidence type="ECO:0000256" key="4">
    <source>
        <dbReference type="ARBA" id="ARBA00022777"/>
    </source>
</evidence>
<evidence type="ECO:0000256" key="5">
    <source>
        <dbReference type="ARBA" id="ARBA00022840"/>
    </source>
</evidence>
<dbReference type="Gene3D" id="3.30.870.10">
    <property type="entry name" value="Endonuclease Chain A"/>
    <property type="match status" value="2"/>
</dbReference>
<dbReference type="Pfam" id="PF17941">
    <property type="entry name" value="PP_kinase_C_1"/>
    <property type="match status" value="1"/>
</dbReference>
<dbReference type="GO" id="GO:0046872">
    <property type="term" value="F:metal ion binding"/>
    <property type="evidence" value="ECO:0007669"/>
    <property type="project" value="UniProtKB-KW"/>
</dbReference>
<protein>
    <recommendedName>
        <fullName evidence="6 7">Polyphosphate kinase</fullName>
        <ecNumber evidence="6 7">2.7.4.1</ecNumber>
    </recommendedName>
    <alternativeName>
        <fullName evidence="6">ATP-polyphosphate phosphotransferase</fullName>
    </alternativeName>
    <alternativeName>
        <fullName evidence="6">Polyphosphoric acid kinase</fullName>
    </alternativeName>
</protein>
<evidence type="ECO:0000256" key="7">
    <source>
        <dbReference type="RuleBase" id="RU003800"/>
    </source>
</evidence>
<keyword evidence="3 6" id="KW-0547">Nucleotide-binding</keyword>
<feature type="binding site" evidence="6">
    <location>
        <position position="48"/>
    </location>
    <ligand>
        <name>ATP</name>
        <dbReference type="ChEBI" id="CHEBI:30616"/>
    </ligand>
</feature>
<dbReference type="GO" id="GO:0005524">
    <property type="term" value="F:ATP binding"/>
    <property type="evidence" value="ECO:0007669"/>
    <property type="project" value="UniProtKB-KW"/>
</dbReference>
<comment type="cofactor">
    <cofactor evidence="6">
        <name>Mg(2+)</name>
        <dbReference type="ChEBI" id="CHEBI:18420"/>
    </cofactor>
</comment>
<dbReference type="EC" id="2.7.4.1" evidence="6 7"/>
<name>A0A1I1MFX0_9SPHI</name>
<feature type="domain" description="Polyphosphate kinase C-terminal" evidence="11">
    <location>
        <begin position="333"/>
        <end position="496"/>
    </location>
</feature>
<keyword evidence="13" id="KW-1185">Reference proteome</keyword>
<dbReference type="Pfam" id="PF02503">
    <property type="entry name" value="PP_kinase"/>
    <property type="match status" value="1"/>
</dbReference>
<feature type="binding site" evidence="6">
    <location>
        <position position="377"/>
    </location>
    <ligand>
        <name>Mg(2+)</name>
        <dbReference type="ChEBI" id="CHEBI:18420"/>
    </ligand>
</feature>
<dbReference type="SUPFAM" id="SSF143724">
    <property type="entry name" value="PHP14-like"/>
    <property type="match status" value="1"/>
</dbReference>
<reference evidence="12 13" key="1">
    <citation type="submission" date="2016-10" db="EMBL/GenBank/DDBJ databases">
        <authorList>
            <person name="de Groot N.N."/>
        </authorList>
    </citation>
    <scope>NUCLEOTIDE SEQUENCE [LARGE SCALE GENOMIC DNA]</scope>
    <source>
        <strain evidence="12 13">DSM 22900</strain>
    </source>
</reference>
<feature type="active site" description="Phosphohistidine intermediate" evidence="6">
    <location>
        <position position="437"/>
    </location>
</feature>
<comment type="PTM">
    <text evidence="6 7">An intermediate of this reaction is the autophosphorylated ppk in which a phosphate is covalently linked to a histidine residue through a N-P bond.</text>
</comment>
<keyword evidence="6" id="KW-0479">Metal-binding</keyword>
<dbReference type="InterPro" id="IPR025200">
    <property type="entry name" value="PPK_C_dom2"/>
</dbReference>
<dbReference type="STRING" id="623281.SAMN05421747_13021"/>
<dbReference type="SUPFAM" id="SSF56024">
    <property type="entry name" value="Phospholipase D/nuclease"/>
    <property type="match status" value="2"/>
</dbReference>
<accession>A0A1I1MFX0</accession>
<dbReference type="InterPro" id="IPR041108">
    <property type="entry name" value="PP_kinase_C_1"/>
</dbReference>
<dbReference type="EMBL" id="FOLL01000030">
    <property type="protein sequence ID" value="SFC81543.1"/>
    <property type="molecule type" value="Genomic_DNA"/>
</dbReference>
<feature type="binding site" evidence="6">
    <location>
        <position position="594"/>
    </location>
    <ligand>
        <name>ATP</name>
        <dbReference type="ChEBI" id="CHEBI:30616"/>
    </ligand>
</feature>
<comment type="catalytic activity">
    <reaction evidence="6 7">
        <text>[phosphate](n) + ATP = [phosphate](n+1) + ADP</text>
        <dbReference type="Rhea" id="RHEA:19573"/>
        <dbReference type="Rhea" id="RHEA-COMP:9859"/>
        <dbReference type="Rhea" id="RHEA-COMP:14280"/>
        <dbReference type="ChEBI" id="CHEBI:16838"/>
        <dbReference type="ChEBI" id="CHEBI:30616"/>
        <dbReference type="ChEBI" id="CHEBI:456216"/>
        <dbReference type="EC" id="2.7.4.1"/>
    </reaction>
</comment>
<feature type="binding site" evidence="6">
    <location>
        <position position="566"/>
    </location>
    <ligand>
        <name>ATP</name>
        <dbReference type="ChEBI" id="CHEBI:30616"/>
    </ligand>
</feature>
<dbReference type="OrthoDB" id="9761456at2"/>
<dbReference type="InterPro" id="IPR003414">
    <property type="entry name" value="PP_kinase"/>
</dbReference>
<evidence type="ECO:0000256" key="3">
    <source>
        <dbReference type="ARBA" id="ARBA00022741"/>
    </source>
</evidence>
<dbReference type="PANTHER" id="PTHR30218">
    <property type="entry name" value="POLYPHOSPHATE KINASE"/>
    <property type="match status" value="1"/>
</dbReference>
<dbReference type="GO" id="GO:0008976">
    <property type="term" value="F:polyphosphate kinase activity"/>
    <property type="evidence" value="ECO:0007669"/>
    <property type="project" value="UniProtKB-UniRule"/>
</dbReference>
<dbReference type="InterPro" id="IPR024953">
    <property type="entry name" value="PP_kinase_middle"/>
</dbReference>
<feature type="domain" description="Polyphosphate kinase C-terminal" evidence="10">
    <location>
        <begin position="506"/>
        <end position="676"/>
    </location>
</feature>
<feature type="binding site" evidence="6">
    <location>
        <position position="470"/>
    </location>
    <ligand>
        <name>ATP</name>
        <dbReference type="ChEBI" id="CHEBI:30616"/>
    </ligand>
</feature>
<comment type="function">
    <text evidence="6 7">Catalyzes the reversible transfer of the terminal phosphate of ATP to form a long-chain polyphosphate (polyP).</text>
</comment>
<dbReference type="Gene3D" id="1.20.58.310">
    <property type="entry name" value="Polyphosphate kinase N-terminal domain"/>
    <property type="match status" value="1"/>
</dbReference>
<evidence type="ECO:0000256" key="1">
    <source>
        <dbReference type="ARBA" id="ARBA00022553"/>
    </source>
</evidence>
<keyword evidence="2 6" id="KW-0808">Transferase</keyword>
<feature type="binding site" evidence="6">
    <location>
        <position position="407"/>
    </location>
    <ligand>
        <name>Mg(2+)</name>
        <dbReference type="ChEBI" id="CHEBI:18420"/>
    </ligand>
</feature>
<keyword evidence="5 6" id="KW-0067">ATP-binding</keyword>
<feature type="domain" description="Polyphosphate kinase N-terminal" evidence="9">
    <location>
        <begin position="11"/>
        <end position="115"/>
    </location>
</feature>